<evidence type="ECO:0000256" key="1">
    <source>
        <dbReference type="ARBA" id="ARBA00007274"/>
    </source>
</evidence>
<dbReference type="PANTHER" id="PTHR43300">
    <property type="entry name" value="ACETYLTRANSFERASE"/>
    <property type="match status" value="1"/>
</dbReference>
<keyword evidence="2" id="KW-0012">Acyltransferase</keyword>
<gene>
    <name evidence="2" type="primary">epsM_1</name>
    <name evidence="2" type="ORF">Enr13x_21340</name>
</gene>
<dbReference type="GO" id="GO:0016746">
    <property type="term" value="F:acyltransferase activity"/>
    <property type="evidence" value="ECO:0007669"/>
    <property type="project" value="UniProtKB-KW"/>
</dbReference>
<sequence>MSHTEVCETLYIFGGDSTALEIFETAERSFESSSIEIYHVVPANEGPDGERRINIERLDTHAEGRLGGYILSTANPAVRDSCRQTAEGLGLCPMSVIHPSATVSRTATIGNGVYVAAQAVVSAHAVVHDHVLINYHCVVGHHSEIGQDAVLNPGAKIGGRSAVGKRSLIGANSFVHQNRRIGDDVIVDAMTYVHQDIGDGLLISCRNKNGRPLRRPFFPRKAGD</sequence>
<dbReference type="SUPFAM" id="SSF51161">
    <property type="entry name" value="Trimeric LpxA-like enzymes"/>
    <property type="match status" value="1"/>
</dbReference>
<evidence type="ECO:0000313" key="2">
    <source>
        <dbReference type="EMBL" id="QDV42289.1"/>
    </source>
</evidence>
<dbReference type="Proteomes" id="UP000319004">
    <property type="component" value="Chromosome"/>
</dbReference>
<name>A0A518HNA2_9BACT</name>
<evidence type="ECO:0000313" key="3">
    <source>
        <dbReference type="Proteomes" id="UP000319004"/>
    </source>
</evidence>
<dbReference type="KEGG" id="snep:Enr13x_21340"/>
<comment type="similarity">
    <text evidence="1">Belongs to the transferase hexapeptide repeat family.</text>
</comment>
<organism evidence="2 3">
    <name type="scientific">Stieleria neptunia</name>
    <dbReference type="NCBI Taxonomy" id="2527979"/>
    <lineage>
        <taxon>Bacteria</taxon>
        <taxon>Pseudomonadati</taxon>
        <taxon>Planctomycetota</taxon>
        <taxon>Planctomycetia</taxon>
        <taxon>Pirellulales</taxon>
        <taxon>Pirellulaceae</taxon>
        <taxon>Stieleria</taxon>
    </lineage>
</organism>
<dbReference type="EMBL" id="CP037423">
    <property type="protein sequence ID" value="QDV42289.1"/>
    <property type="molecule type" value="Genomic_DNA"/>
</dbReference>
<dbReference type="PANTHER" id="PTHR43300:SF7">
    <property type="entry name" value="UDP-N-ACETYLBACILLOSAMINE N-ACETYLTRANSFERASE"/>
    <property type="match status" value="1"/>
</dbReference>
<protein>
    <submittedName>
        <fullName evidence="2">Acetyltransferase EpsM</fullName>
        <ecNumber evidence="2">2.3.1.-</ecNumber>
    </submittedName>
</protein>
<dbReference type="InterPro" id="IPR050179">
    <property type="entry name" value="Trans_hexapeptide_repeat"/>
</dbReference>
<dbReference type="InterPro" id="IPR011004">
    <property type="entry name" value="Trimer_LpxA-like_sf"/>
</dbReference>
<dbReference type="AlphaFoldDB" id="A0A518HNA2"/>
<reference evidence="2 3" key="1">
    <citation type="submission" date="2019-03" db="EMBL/GenBank/DDBJ databases">
        <title>Deep-cultivation of Planctomycetes and their phenomic and genomic characterization uncovers novel biology.</title>
        <authorList>
            <person name="Wiegand S."/>
            <person name="Jogler M."/>
            <person name="Boedeker C."/>
            <person name="Pinto D."/>
            <person name="Vollmers J."/>
            <person name="Rivas-Marin E."/>
            <person name="Kohn T."/>
            <person name="Peeters S.H."/>
            <person name="Heuer A."/>
            <person name="Rast P."/>
            <person name="Oberbeckmann S."/>
            <person name="Bunk B."/>
            <person name="Jeske O."/>
            <person name="Meyerdierks A."/>
            <person name="Storesund J.E."/>
            <person name="Kallscheuer N."/>
            <person name="Luecker S."/>
            <person name="Lage O.M."/>
            <person name="Pohl T."/>
            <person name="Merkel B.J."/>
            <person name="Hornburger P."/>
            <person name="Mueller R.-W."/>
            <person name="Bruemmer F."/>
            <person name="Labrenz M."/>
            <person name="Spormann A.M."/>
            <person name="Op den Camp H."/>
            <person name="Overmann J."/>
            <person name="Amann R."/>
            <person name="Jetten M.S.M."/>
            <person name="Mascher T."/>
            <person name="Medema M.H."/>
            <person name="Devos D.P."/>
            <person name="Kaster A.-K."/>
            <person name="Ovreas L."/>
            <person name="Rohde M."/>
            <person name="Galperin M.Y."/>
            <person name="Jogler C."/>
        </authorList>
    </citation>
    <scope>NUCLEOTIDE SEQUENCE [LARGE SCALE GENOMIC DNA]</scope>
    <source>
        <strain evidence="2 3">Enr13</strain>
    </source>
</reference>
<accession>A0A518HNA2</accession>
<keyword evidence="3" id="KW-1185">Reference proteome</keyword>
<proteinExistence type="inferred from homology"/>
<dbReference type="EC" id="2.3.1.-" evidence="2"/>
<dbReference type="Gene3D" id="2.160.10.10">
    <property type="entry name" value="Hexapeptide repeat proteins"/>
    <property type="match status" value="1"/>
</dbReference>
<keyword evidence="2" id="KW-0808">Transferase</keyword>